<keyword evidence="1" id="KW-0812">Transmembrane</keyword>
<comment type="caution">
    <text evidence="2">The sequence shown here is derived from an EMBL/GenBank/DDBJ whole genome shotgun (WGS) entry which is preliminary data.</text>
</comment>
<evidence type="ECO:0000313" key="3">
    <source>
        <dbReference type="Proteomes" id="UP000182190"/>
    </source>
</evidence>
<organism evidence="2 3">
    <name type="scientific">Planktothrix paucivesiculata PCC 9631</name>
    <dbReference type="NCBI Taxonomy" id="671071"/>
    <lineage>
        <taxon>Bacteria</taxon>
        <taxon>Bacillati</taxon>
        <taxon>Cyanobacteriota</taxon>
        <taxon>Cyanophyceae</taxon>
        <taxon>Oscillatoriophycideae</taxon>
        <taxon>Oscillatoriales</taxon>
        <taxon>Microcoleaceae</taxon>
        <taxon>Planktothrix</taxon>
    </lineage>
</organism>
<dbReference type="AlphaFoldDB" id="A0A7Z9BJ55"/>
<reference evidence="2" key="1">
    <citation type="submission" date="2019-10" db="EMBL/GenBank/DDBJ databases">
        <authorList>
            <consortium name="Genoscope - CEA"/>
            <person name="William W."/>
        </authorList>
    </citation>
    <scope>NUCLEOTIDE SEQUENCE [LARGE SCALE GENOMIC DNA]</scope>
    <source>
        <strain evidence="2">BBR_PRJEB10994</strain>
    </source>
</reference>
<dbReference type="RefSeq" id="WP_083623292.1">
    <property type="nucleotide sequence ID" value="NZ_LR735026.1"/>
</dbReference>
<proteinExistence type="predicted"/>
<accession>A0A7Z9BJ55</accession>
<evidence type="ECO:0000256" key="1">
    <source>
        <dbReference type="SAM" id="Phobius"/>
    </source>
</evidence>
<gene>
    <name evidence="2" type="ORF">PL9631_1030003</name>
</gene>
<dbReference type="Proteomes" id="UP000182190">
    <property type="component" value="Unassembled WGS sequence"/>
</dbReference>
<evidence type="ECO:0000313" key="2">
    <source>
        <dbReference type="EMBL" id="VXD11317.1"/>
    </source>
</evidence>
<dbReference type="OrthoDB" id="468460at2"/>
<keyword evidence="3" id="KW-1185">Reference proteome</keyword>
<feature type="transmembrane region" description="Helical" evidence="1">
    <location>
        <begin position="38"/>
        <end position="58"/>
    </location>
</feature>
<keyword evidence="1" id="KW-1133">Transmembrane helix</keyword>
<sequence length="219" mass="24732">MQNSEDSLKPSPNSVNGWKLAEYASIAGTAVGTLVAAWYQPIIFAGTPLTLALILNVVNRQRFEQDMRQTMDAAITDVRTVVESLHQQIQLLPSESNELDPITDVLTELQRVTQGLEKNALRQDDWEVMNVRFKLMQETIDELKTSRETEPLHLEGNDQESLTKVLEGFVSQSVTDSQGIQTQIDQLSEQVNALKTEQQTIIKPYLKRLVNAVKELQNR</sequence>
<dbReference type="EMBL" id="CZCS02000006">
    <property type="protein sequence ID" value="VXD11317.1"/>
    <property type="molecule type" value="Genomic_DNA"/>
</dbReference>
<name>A0A7Z9BJ55_9CYAN</name>
<keyword evidence="1" id="KW-0472">Membrane</keyword>
<protein>
    <submittedName>
        <fullName evidence="2">Uncharacterized protein</fullName>
    </submittedName>
</protein>